<evidence type="ECO:0000256" key="2">
    <source>
        <dbReference type="ARBA" id="ARBA00022723"/>
    </source>
</evidence>
<dbReference type="InterPro" id="IPR005123">
    <property type="entry name" value="Oxoglu/Fe-dep_dioxygenase_dom"/>
</dbReference>
<evidence type="ECO:0000313" key="8">
    <source>
        <dbReference type="EMBL" id="QEI09484.1"/>
    </source>
</evidence>
<evidence type="ECO:0000313" key="9">
    <source>
        <dbReference type="Proteomes" id="UP000325161"/>
    </source>
</evidence>
<accession>A0A5C0B5Q3</accession>
<dbReference type="Proteomes" id="UP000325161">
    <property type="component" value="Chromosome"/>
</dbReference>
<evidence type="ECO:0000256" key="1">
    <source>
        <dbReference type="ARBA" id="ARBA00001961"/>
    </source>
</evidence>
<keyword evidence="2" id="KW-0479">Metal-binding</keyword>
<proteinExistence type="predicted"/>
<dbReference type="PROSITE" id="PS51471">
    <property type="entry name" value="FE2OG_OXY"/>
    <property type="match status" value="1"/>
</dbReference>
<gene>
    <name evidence="8" type="ORF">FXN63_21630</name>
</gene>
<dbReference type="Pfam" id="PF13640">
    <property type="entry name" value="2OG-FeII_Oxy_3"/>
    <property type="match status" value="1"/>
</dbReference>
<dbReference type="GO" id="GO:0031543">
    <property type="term" value="F:peptidyl-proline dioxygenase activity"/>
    <property type="evidence" value="ECO:0007669"/>
    <property type="project" value="TreeGrafter"/>
</dbReference>
<dbReference type="InterPro" id="IPR044862">
    <property type="entry name" value="Pro_4_hyd_alph_FE2OG_OXY"/>
</dbReference>
<dbReference type="GO" id="GO:0031418">
    <property type="term" value="F:L-ascorbic acid binding"/>
    <property type="evidence" value="ECO:0007669"/>
    <property type="project" value="UniProtKB-KW"/>
</dbReference>
<comment type="cofactor">
    <cofactor evidence="1">
        <name>L-ascorbate</name>
        <dbReference type="ChEBI" id="CHEBI:38290"/>
    </cofactor>
</comment>
<keyword evidence="4" id="KW-0223">Dioxygenase</keyword>
<keyword evidence="3" id="KW-0847">Vitamin C</keyword>
<feature type="domain" description="Fe2OG dioxygenase" evidence="7">
    <location>
        <begin position="122"/>
        <end position="219"/>
    </location>
</feature>
<evidence type="ECO:0000256" key="4">
    <source>
        <dbReference type="ARBA" id="ARBA00022964"/>
    </source>
</evidence>
<dbReference type="PANTHER" id="PTHR12907">
    <property type="entry name" value="EGL NINE HOMOLOG-RELATED"/>
    <property type="match status" value="1"/>
</dbReference>
<protein>
    <submittedName>
        <fullName evidence="8">2OG-Fe(II) oxygenase</fullName>
    </submittedName>
</protein>
<evidence type="ECO:0000259" key="7">
    <source>
        <dbReference type="PROSITE" id="PS51471"/>
    </source>
</evidence>
<dbReference type="EMBL" id="CP043046">
    <property type="protein sequence ID" value="QEI09484.1"/>
    <property type="molecule type" value="Genomic_DNA"/>
</dbReference>
<dbReference type="GO" id="GO:0071456">
    <property type="term" value="P:cellular response to hypoxia"/>
    <property type="evidence" value="ECO:0007669"/>
    <property type="project" value="TreeGrafter"/>
</dbReference>
<keyword evidence="9" id="KW-1185">Reference proteome</keyword>
<dbReference type="SMART" id="SM00702">
    <property type="entry name" value="P4Hc"/>
    <property type="match status" value="1"/>
</dbReference>
<sequence>MNKASDDTASDDTSPNAIADLATGTTLISRSIDSLVEQGWAQQDDFLPAPLSAALAAECLALTERGQLKFAGVGRGAAQQLRPDIRGDRIQWLKHGQSPACDEYLALMDSLRTALNQSLYLGLEEYESHFAYYPTGAFYQKHLDRFRDDDRRTVSVVIYLNADWQAADGGALRLHPQDKPTEDILPLAGRMAMFMSADLLHEVLPATRDRMSIAGWFRRRAN</sequence>
<dbReference type="AlphaFoldDB" id="A0A5C0B5Q3"/>
<dbReference type="InterPro" id="IPR051559">
    <property type="entry name" value="HIF_prolyl_hydroxylases"/>
</dbReference>
<dbReference type="KEGG" id="pacr:FXN63_21630"/>
<dbReference type="PANTHER" id="PTHR12907:SF26">
    <property type="entry name" value="HIF PROLYL HYDROXYLASE, ISOFORM C"/>
    <property type="match status" value="1"/>
</dbReference>
<dbReference type="Gene3D" id="2.60.120.620">
    <property type="entry name" value="q2cbj1_9rhob like domain"/>
    <property type="match status" value="1"/>
</dbReference>
<evidence type="ECO:0000256" key="3">
    <source>
        <dbReference type="ARBA" id="ARBA00022896"/>
    </source>
</evidence>
<keyword evidence="6" id="KW-0408">Iron</keyword>
<organism evidence="8 9">
    <name type="scientific">Pigmentiphaga aceris</name>
    <dbReference type="NCBI Taxonomy" id="1940612"/>
    <lineage>
        <taxon>Bacteria</taxon>
        <taxon>Pseudomonadati</taxon>
        <taxon>Pseudomonadota</taxon>
        <taxon>Betaproteobacteria</taxon>
        <taxon>Burkholderiales</taxon>
        <taxon>Alcaligenaceae</taxon>
        <taxon>Pigmentiphaga</taxon>
    </lineage>
</organism>
<evidence type="ECO:0000256" key="5">
    <source>
        <dbReference type="ARBA" id="ARBA00023002"/>
    </source>
</evidence>
<reference evidence="8 9" key="1">
    <citation type="submission" date="2019-08" db="EMBL/GenBank/DDBJ databases">
        <title>Amphibian skin-associated Pigmentiphaga: genome sequence and occurrence across geography and hosts.</title>
        <authorList>
            <person name="Bletz M.C."/>
            <person name="Bunk B."/>
            <person name="Sproeer C."/>
            <person name="Biwer P."/>
            <person name="Reiter S."/>
            <person name="Rabemananjara F.C.E."/>
            <person name="Schulz S."/>
            <person name="Overmann J."/>
            <person name="Vences M."/>
        </authorList>
    </citation>
    <scope>NUCLEOTIDE SEQUENCE [LARGE SCALE GENOMIC DNA]</scope>
    <source>
        <strain evidence="8 9">Mada1488</strain>
    </source>
</reference>
<keyword evidence="5" id="KW-0560">Oxidoreductase</keyword>
<name>A0A5C0B5Q3_9BURK</name>
<dbReference type="GO" id="GO:0008198">
    <property type="term" value="F:ferrous iron binding"/>
    <property type="evidence" value="ECO:0007669"/>
    <property type="project" value="TreeGrafter"/>
</dbReference>
<dbReference type="OrthoDB" id="9783171at2"/>
<evidence type="ECO:0000256" key="6">
    <source>
        <dbReference type="ARBA" id="ARBA00023004"/>
    </source>
</evidence>
<dbReference type="InterPro" id="IPR006620">
    <property type="entry name" value="Pro_4_hyd_alph"/>
</dbReference>